<protein>
    <submittedName>
        <fullName evidence="1">Uncharacterized protein</fullName>
    </submittedName>
</protein>
<gene>
    <name evidence="1" type="ORF">L210DRAFT_3537245</name>
</gene>
<organism evidence="1 2">
    <name type="scientific">Boletus edulis BED1</name>
    <dbReference type="NCBI Taxonomy" id="1328754"/>
    <lineage>
        <taxon>Eukaryota</taxon>
        <taxon>Fungi</taxon>
        <taxon>Dikarya</taxon>
        <taxon>Basidiomycota</taxon>
        <taxon>Agaricomycotina</taxon>
        <taxon>Agaricomycetes</taxon>
        <taxon>Agaricomycetidae</taxon>
        <taxon>Boletales</taxon>
        <taxon>Boletineae</taxon>
        <taxon>Boletaceae</taxon>
        <taxon>Boletoideae</taxon>
        <taxon>Boletus</taxon>
    </lineage>
</organism>
<accession>A0AAD4BWC3</accession>
<proteinExistence type="predicted"/>
<dbReference type="Proteomes" id="UP001194468">
    <property type="component" value="Unassembled WGS sequence"/>
</dbReference>
<evidence type="ECO:0000313" key="2">
    <source>
        <dbReference type="Proteomes" id="UP001194468"/>
    </source>
</evidence>
<dbReference type="EMBL" id="WHUW01000010">
    <property type="protein sequence ID" value="KAF8441460.1"/>
    <property type="molecule type" value="Genomic_DNA"/>
</dbReference>
<evidence type="ECO:0000313" key="1">
    <source>
        <dbReference type="EMBL" id="KAF8441460.1"/>
    </source>
</evidence>
<reference evidence="1" key="1">
    <citation type="submission" date="2019-10" db="EMBL/GenBank/DDBJ databases">
        <authorList>
            <consortium name="DOE Joint Genome Institute"/>
            <person name="Kuo A."/>
            <person name="Miyauchi S."/>
            <person name="Kiss E."/>
            <person name="Drula E."/>
            <person name="Kohler A."/>
            <person name="Sanchez-Garcia M."/>
            <person name="Andreopoulos B."/>
            <person name="Barry K.W."/>
            <person name="Bonito G."/>
            <person name="Buee M."/>
            <person name="Carver A."/>
            <person name="Chen C."/>
            <person name="Cichocki N."/>
            <person name="Clum A."/>
            <person name="Culley D."/>
            <person name="Crous P.W."/>
            <person name="Fauchery L."/>
            <person name="Girlanda M."/>
            <person name="Hayes R."/>
            <person name="Keri Z."/>
            <person name="LaButti K."/>
            <person name="Lipzen A."/>
            <person name="Lombard V."/>
            <person name="Magnuson J."/>
            <person name="Maillard F."/>
            <person name="Morin E."/>
            <person name="Murat C."/>
            <person name="Nolan M."/>
            <person name="Ohm R."/>
            <person name="Pangilinan J."/>
            <person name="Pereira M."/>
            <person name="Perotto S."/>
            <person name="Peter M."/>
            <person name="Riley R."/>
            <person name="Sitrit Y."/>
            <person name="Stielow B."/>
            <person name="Szollosi G."/>
            <person name="Zifcakova L."/>
            <person name="Stursova M."/>
            <person name="Spatafora J.W."/>
            <person name="Tedersoo L."/>
            <person name="Vaario L.-M."/>
            <person name="Yamada A."/>
            <person name="Yan M."/>
            <person name="Wang P."/>
            <person name="Xu J."/>
            <person name="Bruns T."/>
            <person name="Baldrian P."/>
            <person name="Vilgalys R."/>
            <person name="Henrissat B."/>
            <person name="Grigoriev I.V."/>
            <person name="Hibbett D."/>
            <person name="Nagy L.G."/>
            <person name="Martin F.M."/>
        </authorList>
    </citation>
    <scope>NUCLEOTIDE SEQUENCE</scope>
    <source>
        <strain evidence="1">BED1</strain>
    </source>
</reference>
<reference evidence="1" key="2">
    <citation type="journal article" date="2020" name="Nat. Commun.">
        <title>Large-scale genome sequencing of mycorrhizal fungi provides insights into the early evolution of symbiotic traits.</title>
        <authorList>
            <person name="Miyauchi S."/>
            <person name="Kiss E."/>
            <person name="Kuo A."/>
            <person name="Drula E."/>
            <person name="Kohler A."/>
            <person name="Sanchez-Garcia M."/>
            <person name="Morin E."/>
            <person name="Andreopoulos B."/>
            <person name="Barry K.W."/>
            <person name="Bonito G."/>
            <person name="Buee M."/>
            <person name="Carver A."/>
            <person name="Chen C."/>
            <person name="Cichocki N."/>
            <person name="Clum A."/>
            <person name="Culley D."/>
            <person name="Crous P.W."/>
            <person name="Fauchery L."/>
            <person name="Girlanda M."/>
            <person name="Hayes R.D."/>
            <person name="Keri Z."/>
            <person name="LaButti K."/>
            <person name="Lipzen A."/>
            <person name="Lombard V."/>
            <person name="Magnuson J."/>
            <person name="Maillard F."/>
            <person name="Murat C."/>
            <person name="Nolan M."/>
            <person name="Ohm R.A."/>
            <person name="Pangilinan J."/>
            <person name="Pereira M.F."/>
            <person name="Perotto S."/>
            <person name="Peter M."/>
            <person name="Pfister S."/>
            <person name="Riley R."/>
            <person name="Sitrit Y."/>
            <person name="Stielow J.B."/>
            <person name="Szollosi G."/>
            <person name="Zifcakova L."/>
            <person name="Stursova M."/>
            <person name="Spatafora J.W."/>
            <person name="Tedersoo L."/>
            <person name="Vaario L.M."/>
            <person name="Yamada A."/>
            <person name="Yan M."/>
            <person name="Wang P."/>
            <person name="Xu J."/>
            <person name="Bruns T."/>
            <person name="Baldrian P."/>
            <person name="Vilgalys R."/>
            <person name="Dunand C."/>
            <person name="Henrissat B."/>
            <person name="Grigoriev I.V."/>
            <person name="Hibbett D."/>
            <person name="Nagy L.G."/>
            <person name="Martin F.M."/>
        </authorList>
    </citation>
    <scope>NUCLEOTIDE SEQUENCE</scope>
    <source>
        <strain evidence="1">BED1</strain>
    </source>
</reference>
<sequence length="71" mass="7904">ITYTHTHGATRPQKTVYFVILGTVAPGCSAADPFMTERQHNEELNCNTAHKPDSIERAFNEPCVYTEKGHA</sequence>
<feature type="non-terminal residue" evidence="1">
    <location>
        <position position="1"/>
    </location>
</feature>
<keyword evidence="2" id="KW-1185">Reference proteome</keyword>
<name>A0AAD4BWC3_BOLED</name>
<dbReference type="AlphaFoldDB" id="A0AAD4BWC3"/>
<comment type="caution">
    <text evidence="1">The sequence shown here is derived from an EMBL/GenBank/DDBJ whole genome shotgun (WGS) entry which is preliminary data.</text>
</comment>